<feature type="transmembrane region" description="Helical" evidence="1">
    <location>
        <begin position="12"/>
        <end position="34"/>
    </location>
</feature>
<dbReference type="RefSeq" id="WP_246974414.1">
    <property type="nucleotide sequence ID" value="NZ_CP095397.1"/>
</dbReference>
<accession>A0ABD5NZJ0</accession>
<dbReference type="AlphaFoldDB" id="A0ABD5NZJ0"/>
<dbReference type="Proteomes" id="UP001595821">
    <property type="component" value="Unassembled WGS sequence"/>
</dbReference>
<name>A0ABD5NZJ0_9EURY</name>
<organism evidence="2 3">
    <name type="scientific">Natribaculum luteum</name>
    <dbReference type="NCBI Taxonomy" id="1586232"/>
    <lineage>
        <taxon>Archaea</taxon>
        <taxon>Methanobacteriati</taxon>
        <taxon>Methanobacteriota</taxon>
        <taxon>Stenosarchaea group</taxon>
        <taxon>Halobacteria</taxon>
        <taxon>Halobacteriales</taxon>
        <taxon>Natrialbaceae</taxon>
        <taxon>Natribaculum</taxon>
    </lineage>
</organism>
<evidence type="ECO:0000256" key="1">
    <source>
        <dbReference type="SAM" id="Phobius"/>
    </source>
</evidence>
<feature type="transmembrane region" description="Helical" evidence="1">
    <location>
        <begin position="81"/>
        <end position="98"/>
    </location>
</feature>
<keyword evidence="1" id="KW-0472">Membrane</keyword>
<feature type="transmembrane region" description="Helical" evidence="1">
    <location>
        <begin position="40"/>
        <end position="60"/>
    </location>
</feature>
<keyword evidence="1" id="KW-0812">Transmembrane</keyword>
<evidence type="ECO:0000313" key="2">
    <source>
        <dbReference type="EMBL" id="MFC4247158.1"/>
    </source>
</evidence>
<evidence type="ECO:0000313" key="3">
    <source>
        <dbReference type="Proteomes" id="UP001595821"/>
    </source>
</evidence>
<sequence>MDTESIPRWGWLLGSLFAASILAQLVNLLVLFPLGLPEAYQVVTMIAAMSPVLIYVGVWYDEDRQHYWEYSRLRIAGDVSFVVLGAVLGSSMILVAIVDTGLPLLLRDVLAMGGGFLAAWGLFWWRNPGLYRRE</sequence>
<dbReference type="EMBL" id="JBHSDJ010000029">
    <property type="protein sequence ID" value="MFC4247158.1"/>
    <property type="molecule type" value="Genomic_DNA"/>
</dbReference>
<reference evidence="2 3" key="1">
    <citation type="journal article" date="2014" name="Int. J. Syst. Evol. Microbiol.">
        <title>Complete genome sequence of Corynebacterium casei LMG S-19264T (=DSM 44701T), isolated from a smear-ripened cheese.</title>
        <authorList>
            <consortium name="US DOE Joint Genome Institute (JGI-PGF)"/>
            <person name="Walter F."/>
            <person name="Albersmeier A."/>
            <person name="Kalinowski J."/>
            <person name="Ruckert C."/>
        </authorList>
    </citation>
    <scope>NUCLEOTIDE SEQUENCE [LARGE SCALE GENOMIC DNA]</scope>
    <source>
        <strain evidence="2 3">IBRC-M 10912</strain>
    </source>
</reference>
<proteinExistence type="predicted"/>
<protein>
    <recommendedName>
        <fullName evidence="4">GtrA-like protein domain-containing protein</fullName>
    </recommendedName>
</protein>
<gene>
    <name evidence="2" type="ORF">ACFOZ7_09120</name>
</gene>
<keyword evidence="1" id="KW-1133">Transmembrane helix</keyword>
<feature type="transmembrane region" description="Helical" evidence="1">
    <location>
        <begin position="104"/>
        <end position="125"/>
    </location>
</feature>
<dbReference type="GeneID" id="71853798"/>
<evidence type="ECO:0008006" key="4">
    <source>
        <dbReference type="Google" id="ProtNLM"/>
    </source>
</evidence>
<comment type="caution">
    <text evidence="2">The sequence shown here is derived from an EMBL/GenBank/DDBJ whole genome shotgun (WGS) entry which is preliminary data.</text>
</comment>